<dbReference type="RefSeq" id="WP_185144280.1">
    <property type="nucleotide sequence ID" value="NZ_QICL01000045.1"/>
</dbReference>
<evidence type="ECO:0000313" key="4">
    <source>
        <dbReference type="EMBL" id="PXV58492.1"/>
    </source>
</evidence>
<accession>A0A2V3PKB2</accession>
<feature type="domain" description="N-sulphoglucosamine sulphohydrolase C-terminal" evidence="3">
    <location>
        <begin position="367"/>
        <end position="527"/>
    </location>
</feature>
<evidence type="ECO:0000256" key="2">
    <source>
        <dbReference type="ARBA" id="ARBA00022801"/>
    </source>
</evidence>
<organism evidence="4 5">
    <name type="scientific">Dysgonomonas alginatilytica</name>
    <dbReference type="NCBI Taxonomy" id="1605892"/>
    <lineage>
        <taxon>Bacteria</taxon>
        <taxon>Pseudomonadati</taxon>
        <taxon>Bacteroidota</taxon>
        <taxon>Bacteroidia</taxon>
        <taxon>Bacteroidales</taxon>
        <taxon>Dysgonomonadaceae</taxon>
        <taxon>Dysgonomonas</taxon>
    </lineage>
</organism>
<dbReference type="EMBL" id="QICL01000045">
    <property type="protein sequence ID" value="PXV58492.1"/>
    <property type="molecule type" value="Genomic_DNA"/>
</dbReference>
<name>A0A2V3PKB2_9BACT</name>
<protein>
    <submittedName>
        <fullName evidence="4">Arylsulfatase A-like enzyme</fullName>
    </submittedName>
</protein>
<reference evidence="4 5" key="1">
    <citation type="submission" date="2018-03" db="EMBL/GenBank/DDBJ databases">
        <title>Genomic Encyclopedia of Archaeal and Bacterial Type Strains, Phase II (KMG-II): from individual species to whole genera.</title>
        <authorList>
            <person name="Goeker M."/>
        </authorList>
    </citation>
    <scope>NUCLEOTIDE SEQUENCE [LARGE SCALE GENOMIC DNA]</scope>
    <source>
        <strain evidence="4 5">DSM 100214</strain>
    </source>
</reference>
<dbReference type="GO" id="GO:0016787">
    <property type="term" value="F:hydrolase activity"/>
    <property type="evidence" value="ECO:0007669"/>
    <property type="project" value="UniProtKB-KW"/>
</dbReference>
<dbReference type="PANTHER" id="PTHR43108">
    <property type="entry name" value="N-ACETYLGLUCOSAMINE-6-SULFATASE FAMILY MEMBER"/>
    <property type="match status" value="1"/>
</dbReference>
<dbReference type="PROSITE" id="PS00149">
    <property type="entry name" value="SULFATASE_2"/>
    <property type="match status" value="1"/>
</dbReference>
<proteinExistence type="inferred from homology"/>
<evidence type="ECO:0000259" key="3">
    <source>
        <dbReference type="Pfam" id="PF16347"/>
    </source>
</evidence>
<dbReference type="CDD" id="cd16031">
    <property type="entry name" value="G6S_like"/>
    <property type="match status" value="1"/>
</dbReference>
<comment type="caution">
    <text evidence="4">The sequence shown here is derived from an EMBL/GenBank/DDBJ whole genome shotgun (WGS) entry which is preliminary data.</text>
</comment>
<keyword evidence="2" id="KW-0378">Hydrolase</keyword>
<evidence type="ECO:0000256" key="1">
    <source>
        <dbReference type="ARBA" id="ARBA00008779"/>
    </source>
</evidence>
<comment type="similarity">
    <text evidence="1">Belongs to the sulfatase family.</text>
</comment>
<gene>
    <name evidence="4" type="ORF">CLV62_14515</name>
</gene>
<dbReference type="InterPro" id="IPR032506">
    <property type="entry name" value="SGSH_C"/>
</dbReference>
<dbReference type="PANTHER" id="PTHR43108:SF6">
    <property type="entry name" value="N-SULPHOGLUCOSAMINE SULPHOHYDROLASE"/>
    <property type="match status" value="1"/>
</dbReference>
<dbReference type="Proteomes" id="UP000247973">
    <property type="component" value="Unassembled WGS sequence"/>
</dbReference>
<dbReference type="Gene3D" id="3.40.720.10">
    <property type="entry name" value="Alkaline Phosphatase, subunit A"/>
    <property type="match status" value="1"/>
</dbReference>
<dbReference type="SUPFAM" id="SSF53649">
    <property type="entry name" value="Alkaline phosphatase-like"/>
    <property type="match status" value="1"/>
</dbReference>
<keyword evidence="5" id="KW-1185">Reference proteome</keyword>
<dbReference type="InterPro" id="IPR017850">
    <property type="entry name" value="Alkaline_phosphatase_core_sf"/>
</dbReference>
<dbReference type="PROSITE" id="PS00523">
    <property type="entry name" value="SULFATASE_1"/>
    <property type="match status" value="1"/>
</dbReference>
<dbReference type="AlphaFoldDB" id="A0A2V3PKB2"/>
<evidence type="ECO:0000313" key="5">
    <source>
        <dbReference type="Proteomes" id="UP000247973"/>
    </source>
</evidence>
<dbReference type="Pfam" id="PF16347">
    <property type="entry name" value="SGSH_C"/>
    <property type="match status" value="1"/>
</dbReference>
<sequence>MTNFKRISLVILPISILNPYSYGQKEQNKSRPNIIHIMTDDHSFQTISAYGHPLSKLAPTPNLDRLANEGMLFQQAFVENSLSTPSRACLMTGLYSHQNGQRQLGAGIDSTKTFFSELLEQAGYQTAVVGKWHMQCEPKGFDYYSVLNDQGDYYNPSFKTKDSHGKYIREEGYATNLITTHSIDFLENRDQNKPFCLLVHHKAPHRNWMPEAKYYDLYENTEFPKPSTFYDDYESRCSAARTQDMTIDKTMTFIYDLKLNELKDTPPYNQGWSDGGLQQAMNQMTPKQREAWDKSYHARNMEFINKMDRLSENEILDWKFQRYLKDYLRCIKSIDDEVGRLLDYLEKENLLDNTIIVYTSDQGFYMGEHGWFDKRFMYEESFRTPLIVGYPKAIKAGTKTEALVQNIDFAPTYLSLAGVEKPSEMSGVSLERLFSGKTPKDWRKDLYYHYYDYPAVHNVRRHDGVRTDRYKLIHFYGKGLMGEDQDINCNELFDLKEDPTELNNLYGKRGYENITKQLQTTLDNYRKNLKVDEF</sequence>
<dbReference type="InterPro" id="IPR024607">
    <property type="entry name" value="Sulfatase_CS"/>
</dbReference>